<evidence type="ECO:0000256" key="4">
    <source>
        <dbReference type="ARBA" id="ARBA00022691"/>
    </source>
</evidence>
<dbReference type="PROSITE" id="PS51918">
    <property type="entry name" value="RADICAL_SAM"/>
    <property type="match status" value="1"/>
</dbReference>
<dbReference type="SFLD" id="SFLDG01082">
    <property type="entry name" value="B12-binding_domain_containing"/>
    <property type="match status" value="1"/>
</dbReference>
<dbReference type="InterPro" id="IPR006638">
    <property type="entry name" value="Elp3/MiaA/NifB-like_rSAM"/>
</dbReference>
<keyword evidence="3" id="KW-0808">Transferase</keyword>
<dbReference type="CDD" id="cd02068">
    <property type="entry name" value="radical_SAM_B12_BD"/>
    <property type="match status" value="1"/>
</dbReference>
<dbReference type="Pfam" id="PF02310">
    <property type="entry name" value="B12-binding"/>
    <property type="match status" value="1"/>
</dbReference>
<dbReference type="PROSITE" id="PS51332">
    <property type="entry name" value="B12_BINDING"/>
    <property type="match status" value="1"/>
</dbReference>
<dbReference type="SMART" id="SM00729">
    <property type="entry name" value="Elp3"/>
    <property type="match status" value="1"/>
</dbReference>
<dbReference type="GO" id="GO:0003824">
    <property type="term" value="F:catalytic activity"/>
    <property type="evidence" value="ECO:0007669"/>
    <property type="project" value="InterPro"/>
</dbReference>
<feature type="domain" description="Radical SAM core" evidence="9">
    <location>
        <begin position="194"/>
        <end position="427"/>
    </location>
</feature>
<evidence type="ECO:0000313" key="11">
    <source>
        <dbReference type="Proteomes" id="UP000007360"/>
    </source>
</evidence>
<dbReference type="InterPro" id="IPR036724">
    <property type="entry name" value="Cobalamin-bd_sf"/>
</dbReference>
<dbReference type="SFLD" id="SFLDG01123">
    <property type="entry name" value="methyltransferase_(Class_B)"/>
    <property type="match status" value="1"/>
</dbReference>
<dbReference type="InterPro" id="IPR058240">
    <property type="entry name" value="rSAM_sf"/>
</dbReference>
<gene>
    <name evidence="10" type="ORF">A994_08301</name>
</gene>
<keyword evidence="5" id="KW-0479">Metal-binding</keyword>
<evidence type="ECO:0000256" key="5">
    <source>
        <dbReference type="ARBA" id="ARBA00022723"/>
    </source>
</evidence>
<dbReference type="Pfam" id="PF04055">
    <property type="entry name" value="Radical_SAM"/>
    <property type="match status" value="1"/>
</dbReference>
<evidence type="ECO:0000256" key="6">
    <source>
        <dbReference type="ARBA" id="ARBA00023004"/>
    </source>
</evidence>
<dbReference type="SUPFAM" id="SSF52242">
    <property type="entry name" value="Cobalamin (vitamin B12)-binding domain"/>
    <property type="match status" value="1"/>
</dbReference>
<evidence type="ECO:0000313" key="10">
    <source>
        <dbReference type="EMBL" id="EKF85420.1"/>
    </source>
</evidence>
<dbReference type="InterPro" id="IPR023404">
    <property type="entry name" value="rSAM_horseshoe"/>
</dbReference>
<dbReference type="GO" id="GO:0031419">
    <property type="term" value="F:cobalamin binding"/>
    <property type="evidence" value="ECO:0007669"/>
    <property type="project" value="InterPro"/>
</dbReference>
<dbReference type="PANTHER" id="PTHR43409:SF7">
    <property type="entry name" value="BLL1977 PROTEIN"/>
    <property type="match status" value="1"/>
</dbReference>
<dbReference type="InterPro" id="IPR007197">
    <property type="entry name" value="rSAM"/>
</dbReference>
<dbReference type="CDD" id="cd01335">
    <property type="entry name" value="Radical_SAM"/>
    <property type="match status" value="1"/>
</dbReference>
<evidence type="ECO:0000256" key="1">
    <source>
        <dbReference type="ARBA" id="ARBA00001966"/>
    </source>
</evidence>
<sequence length="462" mass="52117">MKNQKNSENDKMKVTFINPPQTNSKYKFIGVVAPPLGISYMAAVLEENGYDVNIIDASALEMTWDDLEESLKERVPSVVAITALTPTIQQANKTAQVVKKISPETTVVMGGYHPTFNYQEVLKTDYVDVVVMGEGEYTMLELVQTLEKGGDLSQVRGIALEGQVNPPRPLITDMDSLPFPARHLLPMDHYKMLNMKTGMATMITSRGCPMQCSFCASAALHGPKLRLRSPENVVDEMDHLVRDHDVGIIAFMDDTFTLNHRMVEAICDEIHKRELEVFWGCTARVDTLSDDLLEKMREAGCITLFMGVESADQQMLDSTNKNITVEKVRHAFQLSKKHKIRTIASVVLGMPGDTKESIKRTVSFVRELNPSYAVFSLATPYPGTKFYKEAFEKNLIKVKDWSKYTLISPVLDTVDCSLEELRKLQYKAFRNFYLRPGYLLRQAWMDGPILIKTVAGVIREVI</sequence>
<proteinExistence type="predicted"/>
<evidence type="ECO:0000256" key="3">
    <source>
        <dbReference type="ARBA" id="ARBA00022679"/>
    </source>
</evidence>
<dbReference type="InterPro" id="IPR034466">
    <property type="entry name" value="Methyltransferase_Class_B"/>
</dbReference>
<dbReference type="InterPro" id="IPR006158">
    <property type="entry name" value="Cobalamin-bd"/>
</dbReference>
<evidence type="ECO:0000259" key="9">
    <source>
        <dbReference type="PROSITE" id="PS51918"/>
    </source>
</evidence>
<evidence type="ECO:0000256" key="2">
    <source>
        <dbReference type="ARBA" id="ARBA00022603"/>
    </source>
</evidence>
<keyword evidence="7" id="KW-0411">Iron-sulfur</keyword>
<dbReference type="EMBL" id="AMPO01000007">
    <property type="protein sequence ID" value="EKF85420.1"/>
    <property type="molecule type" value="Genomic_DNA"/>
</dbReference>
<keyword evidence="4" id="KW-0949">S-adenosyl-L-methionine</keyword>
<dbReference type="SFLD" id="SFLDS00029">
    <property type="entry name" value="Radical_SAM"/>
    <property type="match status" value="1"/>
</dbReference>
<comment type="caution">
    <text evidence="10">The sequence shown here is derived from an EMBL/GenBank/DDBJ whole genome shotgun (WGS) entry which is preliminary data.</text>
</comment>
<dbReference type="InterPro" id="IPR051198">
    <property type="entry name" value="BchE-like"/>
</dbReference>
<dbReference type="GO" id="GO:0046872">
    <property type="term" value="F:metal ion binding"/>
    <property type="evidence" value="ECO:0007669"/>
    <property type="project" value="UniProtKB-KW"/>
</dbReference>
<keyword evidence="2" id="KW-0489">Methyltransferase</keyword>
<reference evidence="10 11" key="1">
    <citation type="journal article" date="2012" name="J. Bacteriol.">
        <title>Draft genome sequence of Methanobacterium formicicum DSM 3637, an archaebacterium isolated from the methane producer amoeba Pelomyxa palustris.</title>
        <authorList>
            <person name="Gutierrez G."/>
        </authorList>
    </citation>
    <scope>NUCLEOTIDE SEQUENCE [LARGE SCALE GENOMIC DNA]</scope>
    <source>
        <strain evidence="11">DSM 3637 / PP1</strain>
    </source>
</reference>
<keyword evidence="11" id="KW-1185">Reference proteome</keyword>
<dbReference type="Gene3D" id="3.80.30.20">
    <property type="entry name" value="tm_1862 like domain"/>
    <property type="match status" value="1"/>
</dbReference>
<dbReference type="Proteomes" id="UP000007360">
    <property type="component" value="Unassembled WGS sequence"/>
</dbReference>
<organism evidence="10 11">
    <name type="scientific">Methanobacterium formicicum (strain DSM 3637 / PP1)</name>
    <dbReference type="NCBI Taxonomy" id="1204725"/>
    <lineage>
        <taxon>Archaea</taxon>
        <taxon>Methanobacteriati</taxon>
        <taxon>Methanobacteriota</taxon>
        <taxon>Methanomada group</taxon>
        <taxon>Methanobacteria</taxon>
        <taxon>Methanobacteriales</taxon>
        <taxon>Methanobacteriaceae</taxon>
        <taxon>Methanobacterium</taxon>
    </lineage>
</organism>
<comment type="cofactor">
    <cofactor evidence="1">
        <name>[4Fe-4S] cluster</name>
        <dbReference type="ChEBI" id="CHEBI:49883"/>
    </cofactor>
</comment>
<feature type="domain" description="B12-binding" evidence="8">
    <location>
        <begin position="18"/>
        <end position="153"/>
    </location>
</feature>
<dbReference type="Gene3D" id="3.40.50.280">
    <property type="entry name" value="Cobalamin-binding domain"/>
    <property type="match status" value="1"/>
</dbReference>
<evidence type="ECO:0000259" key="8">
    <source>
        <dbReference type="PROSITE" id="PS51332"/>
    </source>
</evidence>
<protein>
    <submittedName>
        <fullName evidence="10">Radical SAM domain-containing protein</fullName>
    </submittedName>
</protein>
<dbReference type="PANTHER" id="PTHR43409">
    <property type="entry name" value="ANAEROBIC MAGNESIUM-PROTOPORPHYRIN IX MONOMETHYL ESTER CYCLASE-RELATED"/>
    <property type="match status" value="1"/>
</dbReference>
<dbReference type="GO" id="GO:0051539">
    <property type="term" value="F:4 iron, 4 sulfur cluster binding"/>
    <property type="evidence" value="ECO:0007669"/>
    <property type="project" value="UniProtKB-KW"/>
</dbReference>
<name>K2RRQ9_METFP</name>
<evidence type="ECO:0000256" key="7">
    <source>
        <dbReference type="ARBA" id="ARBA00023014"/>
    </source>
</evidence>
<dbReference type="SUPFAM" id="SSF102114">
    <property type="entry name" value="Radical SAM enzymes"/>
    <property type="match status" value="1"/>
</dbReference>
<accession>K2RRQ9</accession>
<dbReference type="PATRIC" id="fig|1204725.3.peg.1669"/>
<keyword evidence="6" id="KW-0408">Iron</keyword>
<dbReference type="AlphaFoldDB" id="K2RRQ9"/>